<dbReference type="Pfam" id="PF01385">
    <property type="entry name" value="OrfB_IS605"/>
    <property type="match status" value="1"/>
</dbReference>
<organism evidence="9 10">
    <name type="scientific">Gloeocapsopsis dulcis AAB1 = 1H9</name>
    <dbReference type="NCBI Taxonomy" id="1433147"/>
    <lineage>
        <taxon>Bacteria</taxon>
        <taxon>Bacillati</taxon>
        <taxon>Cyanobacteriota</taxon>
        <taxon>Cyanophyceae</taxon>
        <taxon>Oscillatoriophycideae</taxon>
        <taxon>Chroococcales</taxon>
        <taxon>Chroococcaceae</taxon>
        <taxon>Gloeocapsopsis</taxon>
        <taxon>Gloeocapsopsis dulcis</taxon>
    </lineage>
</organism>
<protein>
    <submittedName>
        <fullName evidence="9">Transposase</fullName>
    </submittedName>
</protein>
<dbReference type="GO" id="GO:0003677">
    <property type="term" value="F:DNA binding"/>
    <property type="evidence" value="ECO:0007669"/>
    <property type="project" value="UniProtKB-KW"/>
</dbReference>
<evidence type="ECO:0000256" key="1">
    <source>
        <dbReference type="ARBA" id="ARBA00008761"/>
    </source>
</evidence>
<dbReference type="InterPro" id="IPR051399">
    <property type="entry name" value="RNA-guided_DNA_endo/Transpos"/>
</dbReference>
<dbReference type="PANTHER" id="PTHR30405">
    <property type="entry name" value="TRANSPOSASE"/>
    <property type="match status" value="1"/>
</dbReference>
<dbReference type="AlphaFoldDB" id="A0A6N8FX96"/>
<gene>
    <name evidence="9" type="ORF">BWI75_15750</name>
</gene>
<dbReference type="Pfam" id="PF07282">
    <property type="entry name" value="Cas12f1-like_TNB"/>
    <property type="match status" value="1"/>
</dbReference>
<evidence type="ECO:0000256" key="6">
    <source>
        <dbReference type="SAM" id="MobiDB-lite"/>
    </source>
</evidence>
<dbReference type="Proteomes" id="UP000441797">
    <property type="component" value="Unassembled WGS sequence"/>
</dbReference>
<keyword evidence="10" id="KW-1185">Reference proteome</keyword>
<feature type="domain" description="Cas12f1-like TNB" evidence="8">
    <location>
        <begin position="304"/>
        <end position="369"/>
    </location>
</feature>
<keyword evidence="3" id="KW-0815">Transposition</keyword>
<feature type="domain" description="Probable transposase IS891/IS1136/IS1341" evidence="7">
    <location>
        <begin position="167"/>
        <end position="292"/>
    </location>
</feature>
<sequence>MITLEFKLKGRETQYRIVDEMIRTFQFVRNKCLRLWIDGRNVKLSEVNAEATKIRHNLEFPWAGKLESSAAQAASERAMSAIRRFYDNCKAKVPGKKGFPKFQKNNRSVEYKVAGWKLSSDRKRITFTDKFKAGTFKLVGSYDLNFYALKAIKRVRIVRRSDGYYCQFCIAVERNISIAPTGKCLGIDLGLSKFYTASDGSTVENPRHLRKAEKALKRAQRRVSSKFRTHKKQGEKVKQSNNYKKACRRLGKRHLTVQRRRKDFVVKTAKALLESSDFIAYEKLNVKNLVKNHKLSKSISDAAWTQFTGWIERYGMLYKRPVVAVLPQYTSSDCSGCGTRVKKSLSVRTHVCPKCSLVIDRDENAALNILVKGLNRAGMALNLSTPGHGGINASGQTNLCLLDENLSDKLTE</sequence>
<comment type="caution">
    <text evidence="9">The sequence shown here is derived from an EMBL/GenBank/DDBJ whole genome shotgun (WGS) entry which is preliminary data.</text>
</comment>
<dbReference type="InterPro" id="IPR010095">
    <property type="entry name" value="Cas12f1-like_TNB"/>
</dbReference>
<dbReference type="PANTHER" id="PTHR30405:SF11">
    <property type="entry name" value="RNA-GUIDED DNA ENDONUCLEASE RV2885C-RELATED"/>
    <property type="match status" value="1"/>
</dbReference>
<evidence type="ECO:0000256" key="5">
    <source>
        <dbReference type="ARBA" id="ARBA00023172"/>
    </source>
</evidence>
<evidence type="ECO:0000256" key="2">
    <source>
        <dbReference type="ARBA" id="ARBA00011044"/>
    </source>
</evidence>
<evidence type="ECO:0000259" key="7">
    <source>
        <dbReference type="Pfam" id="PF01385"/>
    </source>
</evidence>
<dbReference type="OrthoDB" id="439709at2"/>
<evidence type="ECO:0000313" key="9">
    <source>
        <dbReference type="EMBL" id="MUL37740.1"/>
    </source>
</evidence>
<keyword evidence="4" id="KW-0238">DNA-binding</keyword>
<feature type="region of interest" description="Disordered" evidence="6">
    <location>
        <begin position="220"/>
        <end position="239"/>
    </location>
</feature>
<dbReference type="GO" id="GO:0032196">
    <property type="term" value="P:transposition"/>
    <property type="evidence" value="ECO:0007669"/>
    <property type="project" value="UniProtKB-KW"/>
</dbReference>
<accession>A0A6N8FX96</accession>
<evidence type="ECO:0000256" key="4">
    <source>
        <dbReference type="ARBA" id="ARBA00023125"/>
    </source>
</evidence>
<dbReference type="NCBIfam" id="NF040570">
    <property type="entry name" value="guided_TnpB"/>
    <property type="match status" value="1"/>
</dbReference>
<comment type="similarity">
    <text evidence="1">In the C-terminal section; belongs to the transposase 35 family.</text>
</comment>
<dbReference type="GO" id="GO:0006310">
    <property type="term" value="P:DNA recombination"/>
    <property type="evidence" value="ECO:0007669"/>
    <property type="project" value="UniProtKB-KW"/>
</dbReference>
<proteinExistence type="inferred from homology"/>
<evidence type="ECO:0000313" key="10">
    <source>
        <dbReference type="Proteomes" id="UP000441797"/>
    </source>
</evidence>
<reference evidence="9 10" key="1">
    <citation type="journal article" date="2019" name="Front. Microbiol.">
        <title>Genomic Features for Desiccation Tolerance and Sugar Biosynthesis in the Extremophile Gloeocapsopsis sp. UTEX B3054.</title>
        <authorList>
            <person name="Urrejola C."/>
            <person name="Alcorta J."/>
            <person name="Salas L."/>
            <person name="Vasquez M."/>
            <person name="Polz M.F."/>
            <person name="Vicuna R."/>
            <person name="Diez B."/>
        </authorList>
    </citation>
    <scope>NUCLEOTIDE SEQUENCE [LARGE SCALE GENOMIC DNA]</scope>
    <source>
        <strain evidence="9 10">1H9</strain>
    </source>
</reference>
<name>A0A6N8FX96_9CHRO</name>
<feature type="compositionally biased region" description="Basic residues" evidence="6">
    <location>
        <begin position="220"/>
        <end position="231"/>
    </location>
</feature>
<evidence type="ECO:0000256" key="3">
    <source>
        <dbReference type="ARBA" id="ARBA00022578"/>
    </source>
</evidence>
<dbReference type="EMBL" id="NAPY01000026">
    <property type="protein sequence ID" value="MUL37740.1"/>
    <property type="molecule type" value="Genomic_DNA"/>
</dbReference>
<evidence type="ECO:0000259" key="8">
    <source>
        <dbReference type="Pfam" id="PF07282"/>
    </source>
</evidence>
<comment type="similarity">
    <text evidence="2">In the N-terminal section; belongs to the transposase 2 family.</text>
</comment>
<keyword evidence="5" id="KW-0233">DNA recombination</keyword>
<dbReference type="InterPro" id="IPR001959">
    <property type="entry name" value="Transposase"/>
</dbReference>
<dbReference type="RefSeq" id="WP_105219816.1">
    <property type="nucleotide sequence ID" value="NZ_CAWNSU010000047.1"/>
</dbReference>